<dbReference type="STRING" id="1441469.A0A225AEB8"/>
<evidence type="ECO:0000256" key="2">
    <source>
        <dbReference type="SAM" id="SignalP"/>
    </source>
</evidence>
<dbReference type="AlphaFoldDB" id="A0A225AEB8"/>
<gene>
    <name evidence="3" type="ORF">UA08_05094</name>
</gene>
<dbReference type="EMBL" id="LFMY01000007">
    <property type="protein sequence ID" value="OKL59602.1"/>
    <property type="molecule type" value="Genomic_DNA"/>
</dbReference>
<organism evidence="3 4">
    <name type="scientific">Talaromyces atroroseus</name>
    <dbReference type="NCBI Taxonomy" id="1441469"/>
    <lineage>
        <taxon>Eukaryota</taxon>
        <taxon>Fungi</taxon>
        <taxon>Dikarya</taxon>
        <taxon>Ascomycota</taxon>
        <taxon>Pezizomycotina</taxon>
        <taxon>Eurotiomycetes</taxon>
        <taxon>Eurotiomycetidae</taxon>
        <taxon>Eurotiales</taxon>
        <taxon>Trichocomaceae</taxon>
        <taxon>Talaromyces</taxon>
        <taxon>Talaromyces sect. Trachyspermi</taxon>
    </lineage>
</organism>
<protein>
    <recommendedName>
        <fullName evidence="5">Extracellular membrane protein CFEM domain-containing protein</fullName>
    </recommendedName>
</protein>
<keyword evidence="4" id="KW-1185">Reference proteome</keyword>
<reference evidence="3 4" key="1">
    <citation type="submission" date="2015-06" db="EMBL/GenBank/DDBJ databases">
        <title>Talaromyces atroroseus IBT 11181 draft genome.</title>
        <authorList>
            <person name="Rasmussen K.B."/>
            <person name="Rasmussen S."/>
            <person name="Petersen B."/>
            <person name="Sicheritz-Ponten T."/>
            <person name="Mortensen U.H."/>
            <person name="Thrane U."/>
        </authorList>
    </citation>
    <scope>NUCLEOTIDE SEQUENCE [LARGE SCALE GENOMIC DNA]</scope>
    <source>
        <strain evidence="3 4">IBT 11181</strain>
    </source>
</reference>
<sequence length="188" mass="18249">MKFSIIALTGLVALAASEDATTTSLSPQASCATKCDPKDTCCNAVCYNVPCPDAAMANDTTACAAACPQGSGTPDDTAAYAKCQQSCYSSLFFGTGTGTATLPPATATATATDGSASASHTLLSGTVDSHGGSAQRTGSSSSDDLDSSPTSTATGSSTSASETGAASQIGIQLGVAGVLGAIMAAFFL</sequence>
<feature type="signal peptide" evidence="2">
    <location>
        <begin position="1"/>
        <end position="17"/>
    </location>
</feature>
<keyword evidence="2" id="KW-0732">Signal</keyword>
<feature type="region of interest" description="Disordered" evidence="1">
    <location>
        <begin position="120"/>
        <end position="161"/>
    </location>
</feature>
<feature type="chain" id="PRO_5012058835" description="Extracellular membrane protein CFEM domain-containing protein" evidence="2">
    <location>
        <begin position="18"/>
        <end position="188"/>
    </location>
</feature>
<dbReference type="RefSeq" id="XP_020119723.1">
    <property type="nucleotide sequence ID" value="XM_020267378.1"/>
</dbReference>
<evidence type="ECO:0000256" key="1">
    <source>
        <dbReference type="SAM" id="MobiDB-lite"/>
    </source>
</evidence>
<name>A0A225AEB8_TALAT</name>
<dbReference type="OrthoDB" id="5597238at2759"/>
<evidence type="ECO:0000313" key="3">
    <source>
        <dbReference type="EMBL" id="OKL59602.1"/>
    </source>
</evidence>
<accession>A0A225AEB8</accession>
<feature type="compositionally biased region" description="Polar residues" evidence="1">
    <location>
        <begin position="120"/>
        <end position="136"/>
    </location>
</feature>
<dbReference type="Proteomes" id="UP000214365">
    <property type="component" value="Unassembled WGS sequence"/>
</dbReference>
<evidence type="ECO:0000313" key="4">
    <source>
        <dbReference type="Proteomes" id="UP000214365"/>
    </source>
</evidence>
<feature type="compositionally biased region" description="Low complexity" evidence="1">
    <location>
        <begin position="137"/>
        <end position="161"/>
    </location>
</feature>
<evidence type="ECO:0008006" key="5">
    <source>
        <dbReference type="Google" id="ProtNLM"/>
    </source>
</evidence>
<comment type="caution">
    <text evidence="3">The sequence shown here is derived from an EMBL/GenBank/DDBJ whole genome shotgun (WGS) entry which is preliminary data.</text>
</comment>
<dbReference type="GeneID" id="31004850"/>
<proteinExistence type="predicted"/>